<reference evidence="3 4" key="1">
    <citation type="submission" date="2018-06" db="EMBL/GenBank/DDBJ databases">
        <title>Mucibacter soli gen. nov., sp. nov., a new member of the family Chitinophagaceae producing mucin.</title>
        <authorList>
            <person name="Kim M.-K."/>
            <person name="Park S."/>
            <person name="Kim T.-S."/>
            <person name="Joung Y."/>
            <person name="Han J.-H."/>
            <person name="Kim S.B."/>
        </authorList>
    </citation>
    <scope>NUCLEOTIDE SEQUENCE [LARGE SCALE GENOMIC DNA]</scope>
    <source>
        <strain evidence="3 4">R1-15</strain>
    </source>
</reference>
<dbReference type="PANTHER" id="PTHR44520:SF2">
    <property type="entry name" value="RESPONSE REGULATOR RCP1"/>
    <property type="match status" value="1"/>
</dbReference>
<feature type="domain" description="Response regulatory" evidence="2">
    <location>
        <begin position="7"/>
        <end position="135"/>
    </location>
</feature>
<dbReference type="EMBL" id="QKTW01000002">
    <property type="protein sequence ID" value="PZF74711.1"/>
    <property type="molecule type" value="Genomic_DNA"/>
</dbReference>
<protein>
    <submittedName>
        <fullName evidence="3">Response regulator</fullName>
    </submittedName>
</protein>
<dbReference type="RefSeq" id="WP_110996917.1">
    <property type="nucleotide sequence ID" value="NZ_QKTW01000002.1"/>
</dbReference>
<organism evidence="3 4">
    <name type="scientific">Taibaiella soli</name>
    <dbReference type="NCBI Taxonomy" id="1649169"/>
    <lineage>
        <taxon>Bacteria</taxon>
        <taxon>Pseudomonadati</taxon>
        <taxon>Bacteroidota</taxon>
        <taxon>Chitinophagia</taxon>
        <taxon>Chitinophagales</taxon>
        <taxon>Chitinophagaceae</taxon>
        <taxon>Taibaiella</taxon>
    </lineage>
</organism>
<sequence>MTTRPLRVSLIDDDPIFRLTTGKMLRSFEESPVEIMNFENGLEAIEYFRIHQNDPEKLPDVMFIDINMPFMSGWELLNVLTEENIGFVHDIPVYMLSSSTSKIDQKQADNYSFLKEYLVKPVKKEQFFEMLRLQINELQK</sequence>
<dbReference type="InterPro" id="IPR001789">
    <property type="entry name" value="Sig_transdc_resp-reg_receiver"/>
</dbReference>
<dbReference type="InterPro" id="IPR052893">
    <property type="entry name" value="TCS_response_regulator"/>
</dbReference>
<proteinExistence type="predicted"/>
<evidence type="ECO:0000313" key="4">
    <source>
        <dbReference type="Proteomes" id="UP000248745"/>
    </source>
</evidence>
<comment type="caution">
    <text evidence="3">The sequence shown here is derived from an EMBL/GenBank/DDBJ whole genome shotgun (WGS) entry which is preliminary data.</text>
</comment>
<keyword evidence="1" id="KW-0597">Phosphoprotein</keyword>
<dbReference type="InterPro" id="IPR011006">
    <property type="entry name" value="CheY-like_superfamily"/>
</dbReference>
<dbReference type="SMART" id="SM00448">
    <property type="entry name" value="REC"/>
    <property type="match status" value="1"/>
</dbReference>
<evidence type="ECO:0000313" key="3">
    <source>
        <dbReference type="EMBL" id="PZF74711.1"/>
    </source>
</evidence>
<dbReference type="Proteomes" id="UP000248745">
    <property type="component" value="Unassembled WGS sequence"/>
</dbReference>
<feature type="modified residue" description="4-aspartylphosphate" evidence="1">
    <location>
        <position position="65"/>
    </location>
</feature>
<dbReference type="GO" id="GO:0000160">
    <property type="term" value="P:phosphorelay signal transduction system"/>
    <property type="evidence" value="ECO:0007669"/>
    <property type="project" value="InterPro"/>
</dbReference>
<keyword evidence="4" id="KW-1185">Reference proteome</keyword>
<dbReference type="OrthoDB" id="1121174at2"/>
<dbReference type="Gene3D" id="3.40.50.2300">
    <property type="match status" value="1"/>
</dbReference>
<evidence type="ECO:0000259" key="2">
    <source>
        <dbReference type="PROSITE" id="PS50110"/>
    </source>
</evidence>
<dbReference type="Pfam" id="PF00072">
    <property type="entry name" value="Response_reg"/>
    <property type="match status" value="1"/>
</dbReference>
<gene>
    <name evidence="3" type="ORF">DN068_00495</name>
</gene>
<name>A0A2W2AHF8_9BACT</name>
<dbReference type="SUPFAM" id="SSF52172">
    <property type="entry name" value="CheY-like"/>
    <property type="match status" value="1"/>
</dbReference>
<evidence type="ECO:0000256" key="1">
    <source>
        <dbReference type="PROSITE-ProRule" id="PRU00169"/>
    </source>
</evidence>
<dbReference type="AlphaFoldDB" id="A0A2W2AHF8"/>
<accession>A0A2W2AHF8</accession>
<dbReference type="PROSITE" id="PS50110">
    <property type="entry name" value="RESPONSE_REGULATORY"/>
    <property type="match status" value="1"/>
</dbReference>
<dbReference type="PANTHER" id="PTHR44520">
    <property type="entry name" value="RESPONSE REGULATOR RCP1-RELATED"/>
    <property type="match status" value="1"/>
</dbReference>